<evidence type="ECO:0000256" key="3">
    <source>
        <dbReference type="ARBA" id="ARBA00022448"/>
    </source>
</evidence>
<evidence type="ECO:0000256" key="5">
    <source>
        <dbReference type="ARBA" id="ARBA00022989"/>
    </source>
</evidence>
<evidence type="ECO:0000313" key="11">
    <source>
        <dbReference type="Proteomes" id="UP001595926"/>
    </source>
</evidence>
<evidence type="ECO:0000256" key="7">
    <source>
        <dbReference type="RuleBase" id="RU003346"/>
    </source>
</evidence>
<dbReference type="PANTHER" id="PTHR48020:SF12">
    <property type="entry name" value="PROTON MYO-INOSITOL COTRANSPORTER"/>
    <property type="match status" value="1"/>
</dbReference>
<reference evidence="11" key="1">
    <citation type="journal article" date="2019" name="Int. J. Syst. Evol. Microbiol.">
        <title>The Global Catalogue of Microorganisms (GCM) 10K type strain sequencing project: providing services to taxonomists for standard genome sequencing and annotation.</title>
        <authorList>
            <consortium name="The Broad Institute Genomics Platform"/>
            <consortium name="The Broad Institute Genome Sequencing Center for Infectious Disease"/>
            <person name="Wu L."/>
            <person name="Ma J."/>
        </authorList>
    </citation>
    <scope>NUCLEOTIDE SEQUENCE [LARGE SCALE GENOMIC DNA]</scope>
    <source>
        <strain evidence="11">CGMCC 1.13718</strain>
    </source>
</reference>
<comment type="caution">
    <text evidence="10">The sequence shown here is derived from an EMBL/GenBank/DDBJ whole genome shotgun (WGS) entry which is preliminary data.</text>
</comment>
<evidence type="ECO:0000256" key="4">
    <source>
        <dbReference type="ARBA" id="ARBA00022692"/>
    </source>
</evidence>
<dbReference type="InterPro" id="IPR020846">
    <property type="entry name" value="MFS_dom"/>
</dbReference>
<protein>
    <submittedName>
        <fullName evidence="10">Sugar porter family MFS transporter</fullName>
    </submittedName>
</protein>
<dbReference type="InterPro" id="IPR003663">
    <property type="entry name" value="Sugar/inositol_transpt"/>
</dbReference>
<keyword evidence="6 8" id="KW-0472">Membrane</keyword>
<feature type="transmembrane region" description="Helical" evidence="8">
    <location>
        <begin position="289"/>
        <end position="314"/>
    </location>
</feature>
<feature type="transmembrane region" description="Helical" evidence="8">
    <location>
        <begin position="389"/>
        <end position="411"/>
    </location>
</feature>
<evidence type="ECO:0000256" key="2">
    <source>
        <dbReference type="ARBA" id="ARBA00010992"/>
    </source>
</evidence>
<evidence type="ECO:0000313" key="10">
    <source>
        <dbReference type="EMBL" id="MFC4891534.1"/>
    </source>
</evidence>
<keyword evidence="4 8" id="KW-0812">Transmembrane</keyword>
<comment type="similarity">
    <text evidence="2 7">Belongs to the major facilitator superfamily. Sugar transporter (TC 2.A.1.1) family.</text>
</comment>
<dbReference type="RefSeq" id="WP_119330723.1">
    <property type="nucleotide sequence ID" value="NZ_JBHSJH010000001.1"/>
</dbReference>
<dbReference type="EMBL" id="JBHSJH010000001">
    <property type="protein sequence ID" value="MFC4891534.1"/>
    <property type="molecule type" value="Genomic_DNA"/>
</dbReference>
<keyword evidence="3 7" id="KW-0813">Transport</keyword>
<keyword evidence="5 8" id="KW-1133">Transmembrane helix</keyword>
<feature type="transmembrane region" description="Helical" evidence="8">
    <location>
        <begin position="321"/>
        <end position="342"/>
    </location>
</feature>
<evidence type="ECO:0000256" key="6">
    <source>
        <dbReference type="ARBA" id="ARBA00023136"/>
    </source>
</evidence>
<dbReference type="Proteomes" id="UP001595926">
    <property type="component" value="Unassembled WGS sequence"/>
</dbReference>
<feature type="transmembrane region" description="Helical" evidence="8">
    <location>
        <begin position="251"/>
        <end position="277"/>
    </location>
</feature>
<dbReference type="PRINTS" id="PR00171">
    <property type="entry name" value="SUGRTRNSPORT"/>
</dbReference>
<dbReference type="PANTHER" id="PTHR48020">
    <property type="entry name" value="PROTON MYO-INOSITOL COTRANSPORTER"/>
    <property type="match status" value="1"/>
</dbReference>
<feature type="domain" description="Major facilitator superfamily (MFS) profile" evidence="9">
    <location>
        <begin position="12"/>
        <end position="445"/>
    </location>
</feature>
<name>A0ABV9T9E5_9GAMM</name>
<keyword evidence="11" id="KW-1185">Reference proteome</keyword>
<evidence type="ECO:0000256" key="1">
    <source>
        <dbReference type="ARBA" id="ARBA00004141"/>
    </source>
</evidence>
<dbReference type="SUPFAM" id="SSF103473">
    <property type="entry name" value="MFS general substrate transporter"/>
    <property type="match status" value="1"/>
</dbReference>
<evidence type="ECO:0000259" key="9">
    <source>
        <dbReference type="PROSITE" id="PS50850"/>
    </source>
</evidence>
<dbReference type="InterPro" id="IPR005828">
    <property type="entry name" value="MFS_sugar_transport-like"/>
</dbReference>
<feature type="transmembrane region" description="Helical" evidence="8">
    <location>
        <begin position="417"/>
        <end position="438"/>
    </location>
</feature>
<dbReference type="InterPro" id="IPR005829">
    <property type="entry name" value="Sugar_transporter_CS"/>
</dbReference>
<accession>A0ABV9T9E5</accession>
<dbReference type="PROSITE" id="PS00216">
    <property type="entry name" value="SUGAR_TRANSPORT_1"/>
    <property type="match status" value="1"/>
</dbReference>
<dbReference type="PROSITE" id="PS50850">
    <property type="entry name" value="MFS"/>
    <property type="match status" value="1"/>
</dbReference>
<feature type="transmembrane region" description="Helical" evidence="8">
    <location>
        <begin position="101"/>
        <end position="123"/>
    </location>
</feature>
<organism evidence="10 11">
    <name type="scientific">Pseudofrancisella aestuarii</name>
    <dbReference type="NCBI Taxonomy" id="2670347"/>
    <lineage>
        <taxon>Bacteria</taxon>
        <taxon>Pseudomonadati</taxon>
        <taxon>Pseudomonadota</taxon>
        <taxon>Gammaproteobacteria</taxon>
        <taxon>Thiotrichales</taxon>
        <taxon>Francisellaceae</taxon>
        <taxon>Pseudofrancisella</taxon>
    </lineage>
</organism>
<comment type="subcellular location">
    <subcellularLocation>
        <location evidence="1">Membrane</location>
        <topology evidence="1">Multi-pass membrane protein</topology>
    </subcellularLocation>
</comment>
<dbReference type="InterPro" id="IPR050814">
    <property type="entry name" value="Myo-inositol_Transporter"/>
</dbReference>
<dbReference type="PROSITE" id="PS00217">
    <property type="entry name" value="SUGAR_TRANSPORT_2"/>
    <property type="match status" value="1"/>
</dbReference>
<feature type="transmembrane region" description="Helical" evidence="8">
    <location>
        <begin position="77"/>
        <end position="95"/>
    </location>
</feature>
<sequence length="460" mass="49882">MTEVNKLRIFLIVFLSAMGGMLYGYDIGIIGGALPFIKSELGMTAAQESFLGGSVLYGGAFAILIGGVLADLFGRRNIITVSGLIFTVSVFMIYFSESYNFLLFSRLVQGIAVGFISITVPLYLTESVPSKIRGLAVTCFQLFLTAGILISVAISLLFISQDPITGLEIGDWRHMFLTAIVPGLIVFIGGFFLIKSPRWLIMKNREEEAEKILIKTIGVDATKLQMLEVKALIEKTKNEGSLISSLTKKHYLLPMLIVFSVAILAQMTGINSILQYAPTMLKETGLGSVYAAVVGGVAITGLNFATTIIAVLIADKIERKFVITFGTLMVSIVLLTLSVLMYTMPDTSAKGMALLIGFILYIFFFAIGPGAYIWVIMSELLPTNIRSKGLAVALFLNSMASAILASSVMPITQHFNGNYGVILGICGVCTLVYSFIAFKFVPKTNGLSLEEIEQGFVKKD</sequence>
<dbReference type="Pfam" id="PF00083">
    <property type="entry name" value="Sugar_tr"/>
    <property type="match status" value="1"/>
</dbReference>
<proteinExistence type="inferred from homology"/>
<dbReference type="InterPro" id="IPR036259">
    <property type="entry name" value="MFS_trans_sf"/>
</dbReference>
<feature type="transmembrane region" description="Helical" evidence="8">
    <location>
        <begin position="49"/>
        <end position="70"/>
    </location>
</feature>
<feature type="transmembrane region" description="Helical" evidence="8">
    <location>
        <begin position="172"/>
        <end position="194"/>
    </location>
</feature>
<gene>
    <name evidence="10" type="ORF">ACFPDQ_00545</name>
</gene>
<dbReference type="NCBIfam" id="TIGR00879">
    <property type="entry name" value="SP"/>
    <property type="match status" value="1"/>
</dbReference>
<feature type="transmembrane region" description="Helical" evidence="8">
    <location>
        <begin position="9"/>
        <end position="37"/>
    </location>
</feature>
<evidence type="ECO:0000256" key="8">
    <source>
        <dbReference type="SAM" id="Phobius"/>
    </source>
</evidence>
<feature type="transmembrane region" description="Helical" evidence="8">
    <location>
        <begin position="135"/>
        <end position="160"/>
    </location>
</feature>
<feature type="transmembrane region" description="Helical" evidence="8">
    <location>
        <begin position="354"/>
        <end position="377"/>
    </location>
</feature>
<dbReference type="Gene3D" id="1.20.1250.20">
    <property type="entry name" value="MFS general substrate transporter like domains"/>
    <property type="match status" value="1"/>
</dbReference>